<protein>
    <submittedName>
        <fullName evidence="3">DNA repair exonuclease</fullName>
    </submittedName>
</protein>
<dbReference type="PANTHER" id="PTHR30337:SF7">
    <property type="entry name" value="PHOSPHOESTERASE"/>
    <property type="match status" value="1"/>
</dbReference>
<dbReference type="AlphaFoldDB" id="A0A9D2HNY8"/>
<dbReference type="GO" id="GO:0004527">
    <property type="term" value="F:exonuclease activity"/>
    <property type="evidence" value="ECO:0007669"/>
    <property type="project" value="UniProtKB-KW"/>
</dbReference>
<reference evidence="3" key="1">
    <citation type="journal article" date="2021" name="PeerJ">
        <title>Extensive microbial diversity within the chicken gut microbiome revealed by metagenomics and culture.</title>
        <authorList>
            <person name="Gilroy R."/>
            <person name="Ravi A."/>
            <person name="Getino M."/>
            <person name="Pursley I."/>
            <person name="Horton D.L."/>
            <person name="Alikhan N.F."/>
            <person name="Baker D."/>
            <person name="Gharbi K."/>
            <person name="Hall N."/>
            <person name="Watson M."/>
            <person name="Adriaenssens E.M."/>
            <person name="Foster-Nyarko E."/>
            <person name="Jarju S."/>
            <person name="Secka A."/>
            <person name="Antonio M."/>
            <person name="Oren A."/>
            <person name="Chaudhuri R.R."/>
            <person name="La Ragione R."/>
            <person name="Hildebrand F."/>
            <person name="Pallen M.J."/>
        </authorList>
    </citation>
    <scope>NUCLEOTIDE SEQUENCE</scope>
    <source>
        <strain evidence="3">5032</strain>
    </source>
</reference>
<dbReference type="Gene3D" id="3.60.21.10">
    <property type="match status" value="1"/>
</dbReference>
<evidence type="ECO:0000256" key="1">
    <source>
        <dbReference type="ARBA" id="ARBA00022801"/>
    </source>
</evidence>
<feature type="domain" description="Calcineurin-like phosphoesterase" evidence="2">
    <location>
        <begin position="5"/>
        <end position="205"/>
    </location>
</feature>
<name>A0A9D2HNY8_9BACT</name>
<evidence type="ECO:0000313" key="4">
    <source>
        <dbReference type="Proteomes" id="UP000823821"/>
    </source>
</evidence>
<evidence type="ECO:0000313" key="3">
    <source>
        <dbReference type="EMBL" id="HJA79642.1"/>
    </source>
</evidence>
<dbReference type="Pfam" id="PF00149">
    <property type="entry name" value="Metallophos"/>
    <property type="match status" value="1"/>
</dbReference>
<dbReference type="Proteomes" id="UP000823821">
    <property type="component" value="Unassembled WGS sequence"/>
</dbReference>
<dbReference type="PIRSF" id="PIRSF033091">
    <property type="entry name" value="Pesterase_YhaO"/>
    <property type="match status" value="1"/>
</dbReference>
<evidence type="ECO:0000259" key="2">
    <source>
        <dbReference type="Pfam" id="PF00149"/>
    </source>
</evidence>
<dbReference type="InterPro" id="IPR029052">
    <property type="entry name" value="Metallo-depent_PP-like"/>
</dbReference>
<organism evidence="3 4">
    <name type="scientific">Candidatus Desulfovibrio intestinavium</name>
    <dbReference type="NCBI Taxonomy" id="2838534"/>
    <lineage>
        <taxon>Bacteria</taxon>
        <taxon>Pseudomonadati</taxon>
        <taxon>Thermodesulfobacteriota</taxon>
        <taxon>Desulfovibrionia</taxon>
        <taxon>Desulfovibrionales</taxon>
        <taxon>Desulfovibrionaceae</taxon>
        <taxon>Desulfovibrio</taxon>
    </lineage>
</organism>
<dbReference type="CDD" id="cd00840">
    <property type="entry name" value="MPP_Mre11_N"/>
    <property type="match status" value="1"/>
</dbReference>
<dbReference type="InterPro" id="IPR004843">
    <property type="entry name" value="Calcineurin-like_PHP"/>
</dbReference>
<gene>
    <name evidence="3" type="ORF">H9784_08795</name>
</gene>
<accession>A0A9D2HNY8</accession>
<proteinExistence type="predicted"/>
<dbReference type="InterPro" id="IPR041796">
    <property type="entry name" value="Mre11_N"/>
</dbReference>
<comment type="caution">
    <text evidence="3">The sequence shown here is derived from an EMBL/GenBank/DDBJ whole genome shotgun (WGS) entry which is preliminary data.</text>
</comment>
<dbReference type="SUPFAM" id="SSF56300">
    <property type="entry name" value="Metallo-dependent phosphatases"/>
    <property type="match status" value="1"/>
</dbReference>
<keyword evidence="3" id="KW-0269">Exonuclease</keyword>
<dbReference type="PANTHER" id="PTHR30337">
    <property type="entry name" value="COMPONENT OF ATP-DEPENDENT DSDNA EXONUCLEASE"/>
    <property type="match status" value="1"/>
</dbReference>
<dbReference type="InterPro" id="IPR014576">
    <property type="entry name" value="Pesterase_YhaO"/>
</dbReference>
<dbReference type="InterPro" id="IPR050535">
    <property type="entry name" value="DNA_Repair-Maintenance_Comp"/>
</dbReference>
<reference evidence="3" key="2">
    <citation type="submission" date="2021-04" db="EMBL/GenBank/DDBJ databases">
        <authorList>
            <person name="Gilroy R."/>
        </authorList>
    </citation>
    <scope>NUCLEOTIDE SEQUENCE</scope>
    <source>
        <strain evidence="3">5032</strain>
    </source>
</reference>
<keyword evidence="1" id="KW-0378">Hydrolase</keyword>
<sequence>MDIVRYIHAADLHLDTPFQGLARETAQNGHLSRLMQEATFTALERLFRFCEEKRPDFLVLAGDIYNQENYSAKAQLALRDGCRRLQALGIRVFMAHGNHDPLSSRFTAIHWPDNMTVFGPDVESHVLERDGQPIAVIHGISHAGSREGRNLAQLFRRDDAQEVFQLGVLHCTVEGEHATDRYAPCSLDDLRRSRLDAWALGHIHQRRQWEGDSFIAYSGNAQGLHINETGPRGCLLVTARPDGGRWQCTSEFLRLGPVEWQRYDLPLDGVDSLDQLEENLTRLLEDKAGQLDAGCEALVARVCLCGRTVLDEPLRNPSVRADLQERLLHLGANSPRIWIKDLPLDTRPLTDEAEYRRREDLLGETMRLVESMRQNPEQFAALGEAALDPLFKHSRMSKALVPPDEEERQRLLDAAQRLCIDLLEAR</sequence>
<dbReference type="EMBL" id="DWZD01000047">
    <property type="protein sequence ID" value="HJA79642.1"/>
    <property type="molecule type" value="Genomic_DNA"/>
</dbReference>
<keyword evidence="3" id="KW-0540">Nuclease</keyword>